<dbReference type="EMBL" id="VWLE01000555">
    <property type="protein sequence ID" value="KAA3938324.1"/>
    <property type="molecule type" value="Genomic_DNA"/>
</dbReference>
<name>A0A5M5BV25_BACOV</name>
<organism evidence="1 2">
    <name type="scientific">Bacteroides ovatus</name>
    <dbReference type="NCBI Taxonomy" id="28116"/>
    <lineage>
        <taxon>Bacteria</taxon>
        <taxon>Pseudomonadati</taxon>
        <taxon>Bacteroidota</taxon>
        <taxon>Bacteroidia</taxon>
        <taxon>Bacteroidales</taxon>
        <taxon>Bacteroidaceae</taxon>
        <taxon>Bacteroides</taxon>
    </lineage>
</organism>
<gene>
    <name evidence="1" type="ORF">F3D71_25115</name>
</gene>
<evidence type="ECO:0000313" key="2">
    <source>
        <dbReference type="Proteomes" id="UP000323717"/>
    </source>
</evidence>
<dbReference type="Proteomes" id="UP000323717">
    <property type="component" value="Unassembled WGS sequence"/>
</dbReference>
<accession>A0A5M5BV25</accession>
<comment type="caution">
    <text evidence="1">The sequence shown here is derived from an EMBL/GenBank/DDBJ whole genome shotgun (WGS) entry which is preliminary data.</text>
</comment>
<proteinExistence type="predicted"/>
<protein>
    <submittedName>
        <fullName evidence="1">Uncharacterized protein</fullName>
    </submittedName>
</protein>
<evidence type="ECO:0000313" key="1">
    <source>
        <dbReference type="EMBL" id="KAA3938324.1"/>
    </source>
</evidence>
<dbReference type="AlphaFoldDB" id="A0A5M5BV25"/>
<sequence>NNYYVKAEGTVREEILSHLLPAIVAEFRPESWLLNSVTLVQDKETFEKFEFVSMDKKWTRYVKMYR</sequence>
<reference evidence="1 2" key="1">
    <citation type="journal article" date="2019" name="Nat. Med.">
        <title>A library of human gut bacterial isolates paired with longitudinal multiomics data enables mechanistic microbiome research.</title>
        <authorList>
            <person name="Poyet M."/>
            <person name="Groussin M."/>
            <person name="Gibbons S.M."/>
            <person name="Avila-Pacheco J."/>
            <person name="Jiang X."/>
            <person name="Kearney S.M."/>
            <person name="Perrotta A.R."/>
            <person name="Berdy B."/>
            <person name="Zhao S."/>
            <person name="Lieberman T.D."/>
            <person name="Swanson P.K."/>
            <person name="Smith M."/>
            <person name="Roesemann S."/>
            <person name="Alexander J.E."/>
            <person name="Rich S.A."/>
            <person name="Livny J."/>
            <person name="Vlamakis H."/>
            <person name="Clish C."/>
            <person name="Bullock K."/>
            <person name="Deik A."/>
            <person name="Scott J."/>
            <person name="Pierce K.A."/>
            <person name="Xavier R.J."/>
            <person name="Alm E.J."/>
        </authorList>
    </citation>
    <scope>NUCLEOTIDE SEQUENCE [LARGE SCALE GENOMIC DNA]</scope>
    <source>
        <strain evidence="1 2">BIOML-A163</strain>
    </source>
</reference>
<feature type="non-terminal residue" evidence="1">
    <location>
        <position position="1"/>
    </location>
</feature>